<reference evidence="2" key="1">
    <citation type="journal article" date="2020" name="mSystems">
        <title>Genome- and Community-Level Interaction Insights into Carbon Utilization and Element Cycling Functions of Hydrothermarchaeota in Hydrothermal Sediment.</title>
        <authorList>
            <person name="Zhou Z."/>
            <person name="Liu Y."/>
            <person name="Xu W."/>
            <person name="Pan J."/>
            <person name="Luo Z.H."/>
            <person name="Li M."/>
        </authorList>
    </citation>
    <scope>NUCLEOTIDE SEQUENCE [LARGE SCALE GENOMIC DNA]</scope>
    <source>
        <strain evidence="2">HyVt-389</strain>
    </source>
</reference>
<gene>
    <name evidence="2" type="ORF">ENI35_07485</name>
</gene>
<dbReference type="Proteomes" id="UP000885738">
    <property type="component" value="Unassembled WGS sequence"/>
</dbReference>
<proteinExistence type="predicted"/>
<dbReference type="EMBL" id="DRIH01000271">
    <property type="protein sequence ID" value="HEC68627.1"/>
    <property type="molecule type" value="Genomic_DNA"/>
</dbReference>
<feature type="chain" id="PRO_5027876287" evidence="1">
    <location>
        <begin position="26"/>
        <end position="104"/>
    </location>
</feature>
<evidence type="ECO:0000313" key="2">
    <source>
        <dbReference type="EMBL" id="HEC68627.1"/>
    </source>
</evidence>
<accession>A0A7C1ZPP1</accession>
<sequence>MRRVILRALILVLLGVFSFCSVAYADKGVVVKEHDDKYVISYNLGFLLVEWYGGYSPSEGDIYVGDFSGYGFKELYCISADAETRFWVEEYMADEDEAWEFLYD</sequence>
<protein>
    <submittedName>
        <fullName evidence="2">Uncharacterized protein</fullName>
    </submittedName>
</protein>
<keyword evidence="1" id="KW-0732">Signal</keyword>
<organism evidence="2">
    <name type="scientific">Desulfofervidus auxilii</name>
    <dbReference type="NCBI Taxonomy" id="1621989"/>
    <lineage>
        <taxon>Bacteria</taxon>
        <taxon>Pseudomonadati</taxon>
        <taxon>Thermodesulfobacteriota</taxon>
        <taxon>Candidatus Desulfofervidia</taxon>
        <taxon>Candidatus Desulfofervidales</taxon>
        <taxon>Candidatus Desulfofervidaceae</taxon>
        <taxon>Candidatus Desulfofervidus</taxon>
    </lineage>
</organism>
<comment type="caution">
    <text evidence="2">The sequence shown here is derived from an EMBL/GenBank/DDBJ whole genome shotgun (WGS) entry which is preliminary data.</text>
</comment>
<feature type="signal peptide" evidence="1">
    <location>
        <begin position="1"/>
        <end position="25"/>
    </location>
</feature>
<name>A0A7C1ZPP1_DESA2</name>
<evidence type="ECO:0000256" key="1">
    <source>
        <dbReference type="SAM" id="SignalP"/>
    </source>
</evidence>
<dbReference type="AlphaFoldDB" id="A0A7C1ZPP1"/>